<organism evidence="2 3">
    <name type="scientific">Pseudoalteromonas rubra</name>
    <dbReference type="NCBI Taxonomy" id="43658"/>
    <lineage>
        <taxon>Bacteria</taxon>
        <taxon>Pseudomonadati</taxon>
        <taxon>Pseudomonadota</taxon>
        <taxon>Gammaproteobacteria</taxon>
        <taxon>Alteromonadales</taxon>
        <taxon>Pseudoalteromonadaceae</taxon>
        <taxon>Pseudoalteromonas</taxon>
    </lineage>
</organism>
<feature type="transmembrane region" description="Helical" evidence="1">
    <location>
        <begin position="181"/>
        <end position="198"/>
    </location>
</feature>
<feature type="transmembrane region" description="Helical" evidence="1">
    <location>
        <begin position="140"/>
        <end position="161"/>
    </location>
</feature>
<keyword evidence="1" id="KW-0812">Transmembrane</keyword>
<feature type="transmembrane region" description="Helical" evidence="1">
    <location>
        <begin position="309"/>
        <end position="332"/>
    </location>
</feature>
<keyword evidence="3" id="KW-1185">Reference proteome</keyword>
<feature type="transmembrane region" description="Helical" evidence="1">
    <location>
        <begin position="67"/>
        <end position="86"/>
    </location>
</feature>
<feature type="transmembrane region" description="Helical" evidence="1">
    <location>
        <begin position="210"/>
        <end position="234"/>
    </location>
</feature>
<gene>
    <name evidence="2" type="ORF">TW77_18890</name>
</gene>
<dbReference type="EMBL" id="JXYA01000047">
    <property type="protein sequence ID" value="KJZ06562.1"/>
    <property type="molecule type" value="Genomic_DNA"/>
</dbReference>
<reference evidence="2 3" key="1">
    <citation type="journal article" date="2015" name="BMC Genomics">
        <title>Genome mining reveals unlocked bioactive potential of marine Gram-negative bacteria.</title>
        <authorList>
            <person name="Machado H."/>
            <person name="Sonnenschein E.C."/>
            <person name="Melchiorsen J."/>
            <person name="Gram L."/>
        </authorList>
    </citation>
    <scope>NUCLEOTIDE SEQUENCE [LARGE SCALE GENOMIC DNA]</scope>
    <source>
        <strain evidence="2 3">S2471</strain>
    </source>
</reference>
<dbReference type="Pfam" id="PF13687">
    <property type="entry name" value="DUF4153"/>
    <property type="match status" value="1"/>
</dbReference>
<dbReference type="OrthoDB" id="7022049at2"/>
<comment type="caution">
    <text evidence="2">The sequence shown here is derived from an EMBL/GenBank/DDBJ whole genome shotgun (WGS) entry which is preliminary data.</text>
</comment>
<proteinExistence type="predicted"/>
<feature type="transmembrane region" description="Helical" evidence="1">
    <location>
        <begin position="101"/>
        <end position="119"/>
    </location>
</feature>
<evidence type="ECO:0000313" key="2">
    <source>
        <dbReference type="EMBL" id="KJZ06562.1"/>
    </source>
</evidence>
<name>A0A0F4QIT4_9GAMM</name>
<evidence type="ECO:0000256" key="1">
    <source>
        <dbReference type="SAM" id="Phobius"/>
    </source>
</evidence>
<feature type="transmembrane region" description="Helical" evidence="1">
    <location>
        <begin position="246"/>
        <end position="265"/>
    </location>
</feature>
<dbReference type="AlphaFoldDB" id="A0A0F4QIT4"/>
<accession>A0A0F4QIT4</accession>
<dbReference type="PATRIC" id="fig|43658.5.peg.3996"/>
<sequence length="567" mass="64063">MGNLLSARQLLLAALLQSFLLIILHQSVEFEFWPAQSPHWLFAAYSLVVFLPSTLIYSSFTQLKRAFYTQLGMYALLFTLCGYYIGSQLLPERAPLPSQAWPYPLIIFLASVLLVPWITQNAKENWLPDYDTLSRAMGRFLLVFAAAQLFTLSVLMLLMLWAGLFEVIEISFFTELFSEPWFYYPAITLSQAIGVIQARSRSNLASQLFAICRNFATLLLPVLVAVALLFIIAVSFSELETLWKNGGSALIFVLVGAIVLCLNLAKDALAQRLWYRRFIALGLVLLPCYLALSGWGLQLRIEQYGLSLARLWAVLIALISMAICLGYVWQLIAYKASWHTRLSTINRPVTLSLLALLIATQTPLLDFRGLSVASQIERLKTGITQPADFDPRYLANELGKQGLQALEALQQEVSDGQLKRRIDTALALETQPLTSQTLLALIEMSEDEKQALPQALQNALENFARHNTHLFDDATELLLKPIQLDNTPEPEYLFVASTQQRVELRVFYLGVIDGKLGWQSGYMEQKIYDRQSQDLLDALRSDNFELAEPRFKELKVGGQRYQLNSPF</sequence>
<evidence type="ECO:0008006" key="4">
    <source>
        <dbReference type="Google" id="ProtNLM"/>
    </source>
</evidence>
<feature type="transmembrane region" description="Helical" evidence="1">
    <location>
        <begin position="277"/>
        <end position="297"/>
    </location>
</feature>
<dbReference type="RefSeq" id="WP_046006532.1">
    <property type="nucleotide sequence ID" value="NZ_JXYA01000047.1"/>
</dbReference>
<dbReference type="Proteomes" id="UP000033452">
    <property type="component" value="Unassembled WGS sequence"/>
</dbReference>
<evidence type="ECO:0000313" key="3">
    <source>
        <dbReference type="Proteomes" id="UP000033452"/>
    </source>
</evidence>
<dbReference type="InterPro" id="IPR025291">
    <property type="entry name" value="DUF4153"/>
</dbReference>
<keyword evidence="1" id="KW-0472">Membrane</keyword>
<keyword evidence="1" id="KW-1133">Transmembrane helix</keyword>
<protein>
    <recommendedName>
        <fullName evidence="4">DUF4153 domain-containing protein</fullName>
    </recommendedName>
</protein>
<feature type="transmembrane region" description="Helical" evidence="1">
    <location>
        <begin position="40"/>
        <end position="60"/>
    </location>
</feature>